<feature type="domain" description="CMP/dCMP-type deaminase" evidence="9">
    <location>
        <begin position="8"/>
        <end position="137"/>
    </location>
</feature>
<evidence type="ECO:0000259" key="9">
    <source>
        <dbReference type="PROSITE" id="PS51747"/>
    </source>
</evidence>
<dbReference type="InterPro" id="IPR016193">
    <property type="entry name" value="Cytidine_deaminase-like"/>
</dbReference>
<dbReference type="InterPro" id="IPR016473">
    <property type="entry name" value="dCMP_deaminase"/>
</dbReference>
<dbReference type="AlphaFoldDB" id="A0A2M7RFB6"/>
<evidence type="ECO:0000256" key="5">
    <source>
        <dbReference type="ARBA" id="ARBA00022801"/>
    </source>
</evidence>
<dbReference type="SUPFAM" id="SSF53927">
    <property type="entry name" value="Cytidine deaminase-like"/>
    <property type="match status" value="1"/>
</dbReference>
<feature type="binding site" evidence="8">
    <location>
        <position position="105"/>
    </location>
    <ligand>
        <name>Zn(2+)</name>
        <dbReference type="ChEBI" id="CHEBI:29105"/>
        <note>catalytic</note>
    </ligand>
</feature>
<protein>
    <submittedName>
        <fullName evidence="10">Cytidine deaminase</fullName>
    </submittedName>
</protein>
<feature type="active site" description="Proton donor" evidence="7">
    <location>
        <position position="79"/>
    </location>
</feature>
<keyword evidence="6 8" id="KW-0862">Zinc</keyword>
<dbReference type="GO" id="GO:0004132">
    <property type="term" value="F:dCMP deaminase activity"/>
    <property type="evidence" value="ECO:0007669"/>
    <property type="project" value="InterPro"/>
</dbReference>
<dbReference type="InterPro" id="IPR035105">
    <property type="entry name" value="Deoxycytidylate_deaminase_dom"/>
</dbReference>
<dbReference type="InterPro" id="IPR016192">
    <property type="entry name" value="APOBEC/CMP_deaminase_Zn-bd"/>
</dbReference>
<organism evidence="10 11">
    <name type="scientific">Candidatus Komeilibacteria bacterium CG_4_10_14_0_8_um_filter_37_78</name>
    <dbReference type="NCBI Taxonomy" id="1974471"/>
    <lineage>
        <taxon>Bacteria</taxon>
        <taxon>Candidatus Komeiliibacteriota</taxon>
    </lineage>
</organism>
<gene>
    <name evidence="10" type="ORF">COY67_00305</name>
</gene>
<evidence type="ECO:0000256" key="1">
    <source>
        <dbReference type="ARBA" id="ARBA00001947"/>
    </source>
</evidence>
<name>A0A2M7RFB6_9BACT</name>
<dbReference type="GO" id="GO:0006220">
    <property type="term" value="P:pyrimidine nucleotide metabolic process"/>
    <property type="evidence" value="ECO:0007669"/>
    <property type="project" value="InterPro"/>
</dbReference>
<evidence type="ECO:0000256" key="6">
    <source>
        <dbReference type="ARBA" id="ARBA00022833"/>
    </source>
</evidence>
<dbReference type="PANTHER" id="PTHR11086:SF18">
    <property type="entry name" value="DEOXYCYTIDYLATE DEAMINASE"/>
    <property type="match status" value="1"/>
</dbReference>
<dbReference type="Gene3D" id="3.40.140.10">
    <property type="entry name" value="Cytidine Deaminase, domain 2"/>
    <property type="match status" value="1"/>
</dbReference>
<dbReference type="InterPro" id="IPR015517">
    <property type="entry name" value="dCMP_deaminase-rel"/>
</dbReference>
<evidence type="ECO:0000256" key="3">
    <source>
        <dbReference type="ARBA" id="ARBA00022723"/>
    </source>
</evidence>
<keyword evidence="3 8" id="KW-0479">Metal-binding</keyword>
<dbReference type="CDD" id="cd01286">
    <property type="entry name" value="deoxycytidylate_deaminase"/>
    <property type="match status" value="1"/>
</dbReference>
<dbReference type="PIRSF" id="PIRSF006019">
    <property type="entry name" value="dCMP_deaminase"/>
    <property type="match status" value="1"/>
</dbReference>
<evidence type="ECO:0000256" key="8">
    <source>
        <dbReference type="PIRSR" id="PIRSR006019-2"/>
    </source>
</evidence>
<feature type="binding site" evidence="8">
    <location>
        <position position="77"/>
    </location>
    <ligand>
        <name>Zn(2+)</name>
        <dbReference type="ChEBI" id="CHEBI:29105"/>
        <note>catalytic</note>
    </ligand>
</feature>
<dbReference type="PROSITE" id="PS51747">
    <property type="entry name" value="CYT_DCMP_DEAMINASES_2"/>
    <property type="match status" value="1"/>
</dbReference>
<dbReference type="PANTHER" id="PTHR11086">
    <property type="entry name" value="DEOXYCYTIDYLATE DEAMINASE-RELATED"/>
    <property type="match status" value="1"/>
</dbReference>
<sequence>MDKNLILNWDETFMQLVKLIALRSKDPNTKTGAVIVDDNKIVVGLGYNGWVRGVEESDFPWEREGDFLHTKYAYVVHAESNTIFNSNKSVKGCTLYCDLFPCNECSKIIVQNGIKEIIYNTDKYHDEDIWIASRNILDKPGVKYRQYQSEYELELIKKKNE</sequence>
<comment type="similarity">
    <text evidence="2">Belongs to the cytidine and deoxycytidylate deaminase family.</text>
</comment>
<dbReference type="Pfam" id="PF00383">
    <property type="entry name" value="dCMP_cyt_deam_1"/>
    <property type="match status" value="1"/>
</dbReference>
<feature type="binding site" evidence="8">
    <location>
        <position position="102"/>
    </location>
    <ligand>
        <name>Zn(2+)</name>
        <dbReference type="ChEBI" id="CHEBI:29105"/>
        <note>catalytic</note>
    </ligand>
</feature>
<proteinExistence type="inferred from homology"/>
<evidence type="ECO:0000313" key="10">
    <source>
        <dbReference type="EMBL" id="PIY95374.1"/>
    </source>
</evidence>
<evidence type="ECO:0000256" key="7">
    <source>
        <dbReference type="PIRSR" id="PIRSR006019-1"/>
    </source>
</evidence>
<evidence type="ECO:0000256" key="4">
    <source>
        <dbReference type="ARBA" id="ARBA00022727"/>
    </source>
</evidence>
<dbReference type="GO" id="GO:0005737">
    <property type="term" value="C:cytoplasm"/>
    <property type="evidence" value="ECO:0007669"/>
    <property type="project" value="TreeGrafter"/>
</dbReference>
<evidence type="ECO:0000256" key="2">
    <source>
        <dbReference type="ARBA" id="ARBA00006576"/>
    </source>
</evidence>
<dbReference type="FunFam" id="3.40.140.10:FF:000021">
    <property type="entry name" value="Deoxycytidylate deaminase"/>
    <property type="match status" value="1"/>
</dbReference>
<evidence type="ECO:0000313" key="11">
    <source>
        <dbReference type="Proteomes" id="UP000228689"/>
    </source>
</evidence>
<comment type="caution">
    <text evidence="10">The sequence shown here is derived from an EMBL/GenBank/DDBJ whole genome shotgun (WGS) entry which is preliminary data.</text>
</comment>
<reference evidence="11" key="1">
    <citation type="submission" date="2017-09" db="EMBL/GenBank/DDBJ databases">
        <title>Depth-based differentiation of microbial function through sediment-hosted aquifers and enrichment of novel symbionts in the deep terrestrial subsurface.</title>
        <authorList>
            <person name="Probst A.J."/>
            <person name="Ladd B."/>
            <person name="Jarett J.K."/>
            <person name="Geller-Mcgrath D.E."/>
            <person name="Sieber C.M.K."/>
            <person name="Emerson J.B."/>
            <person name="Anantharaman K."/>
            <person name="Thomas B.C."/>
            <person name="Malmstrom R."/>
            <person name="Stieglmeier M."/>
            <person name="Klingl A."/>
            <person name="Woyke T."/>
            <person name="Ryan C.M."/>
            <person name="Banfield J.F."/>
        </authorList>
    </citation>
    <scope>NUCLEOTIDE SEQUENCE [LARGE SCALE GENOMIC DNA]</scope>
</reference>
<comment type="cofactor">
    <cofactor evidence="1 8">
        <name>Zn(2+)</name>
        <dbReference type="ChEBI" id="CHEBI:29105"/>
    </cofactor>
</comment>
<dbReference type="InterPro" id="IPR002125">
    <property type="entry name" value="CMP_dCMP_dom"/>
</dbReference>
<keyword evidence="4" id="KW-0545">Nucleotide biosynthesis</keyword>
<accession>A0A2M7RFB6</accession>
<keyword evidence="5" id="KW-0378">Hydrolase</keyword>
<dbReference type="GO" id="GO:0009165">
    <property type="term" value="P:nucleotide biosynthetic process"/>
    <property type="evidence" value="ECO:0007669"/>
    <property type="project" value="UniProtKB-KW"/>
</dbReference>
<dbReference type="Proteomes" id="UP000228689">
    <property type="component" value="Unassembled WGS sequence"/>
</dbReference>
<dbReference type="GO" id="GO:0008270">
    <property type="term" value="F:zinc ion binding"/>
    <property type="evidence" value="ECO:0007669"/>
    <property type="project" value="InterPro"/>
</dbReference>
<dbReference type="EMBL" id="PFMC01000009">
    <property type="protein sequence ID" value="PIY95374.1"/>
    <property type="molecule type" value="Genomic_DNA"/>
</dbReference>
<dbReference type="PROSITE" id="PS00903">
    <property type="entry name" value="CYT_DCMP_DEAMINASES_1"/>
    <property type="match status" value="1"/>
</dbReference>